<name>A0A7S4IC87_9EUKA</name>
<dbReference type="AlphaFoldDB" id="A0A7S4IC87"/>
<dbReference type="PANTHER" id="PTHR11937">
    <property type="entry name" value="ACTIN"/>
    <property type="match status" value="1"/>
</dbReference>
<protein>
    <recommendedName>
        <fullName evidence="3">Actin</fullName>
    </recommendedName>
</protein>
<dbReference type="PRINTS" id="PR00190">
    <property type="entry name" value="ACTIN"/>
</dbReference>
<dbReference type="FunFam" id="3.90.640.10:FF:000007">
    <property type="entry name" value="Actin like 7B"/>
    <property type="match status" value="1"/>
</dbReference>
<organism evidence="2">
    <name type="scientific">Vannella robusta</name>
    <dbReference type="NCBI Taxonomy" id="1487602"/>
    <lineage>
        <taxon>Eukaryota</taxon>
        <taxon>Amoebozoa</taxon>
        <taxon>Discosea</taxon>
        <taxon>Flabellinia</taxon>
        <taxon>Vannellidae</taxon>
        <taxon>Vannella</taxon>
    </lineage>
</organism>
<dbReference type="FunFam" id="3.30.420.40:FF:000050">
    <property type="entry name" value="Actin, alpha skeletal muscle"/>
    <property type="match status" value="1"/>
</dbReference>
<comment type="similarity">
    <text evidence="1">Belongs to the actin family.</text>
</comment>
<evidence type="ECO:0000313" key="2">
    <source>
        <dbReference type="EMBL" id="CAE2224910.1"/>
    </source>
</evidence>
<evidence type="ECO:0000256" key="1">
    <source>
        <dbReference type="RuleBase" id="RU000487"/>
    </source>
</evidence>
<dbReference type="EMBL" id="HBKP01015093">
    <property type="protein sequence ID" value="CAE2224910.1"/>
    <property type="molecule type" value="Transcribed_RNA"/>
</dbReference>
<dbReference type="Pfam" id="PF00022">
    <property type="entry name" value="Actin"/>
    <property type="match status" value="1"/>
</dbReference>
<gene>
    <name evidence="2" type="ORF">VSP0166_LOCUS10712</name>
</gene>
<dbReference type="InterPro" id="IPR043129">
    <property type="entry name" value="ATPase_NBD"/>
</dbReference>
<dbReference type="Gene3D" id="3.90.640.10">
    <property type="entry name" value="Actin, Chain A, domain 4"/>
    <property type="match status" value="1"/>
</dbReference>
<dbReference type="SMART" id="SM00268">
    <property type="entry name" value="ACTIN"/>
    <property type="match status" value="1"/>
</dbReference>
<accession>A0A7S4IC87</accession>
<proteinExistence type="inferred from homology"/>
<evidence type="ECO:0008006" key="3">
    <source>
        <dbReference type="Google" id="ProtNLM"/>
    </source>
</evidence>
<dbReference type="InterPro" id="IPR004000">
    <property type="entry name" value="Actin"/>
</dbReference>
<dbReference type="SUPFAM" id="SSF53067">
    <property type="entry name" value="Actin-like ATPase domain"/>
    <property type="match status" value="2"/>
</dbReference>
<sequence>MSKRGILTLNYPVEGGIVTNWDDMERIWMHTFFNELRVAPEEHPVLLSETPLTPKCNREKCTQIMFEIFNVPALYLASSAYLALLSTGRKTGLVVDCGEQISHIVPVYQGSAINHAIKRMDMGGRNITEFLRVLLTERGYSFTTTRDKEIVKEIKEEHAYVAYNYDEEANRSEHKIQYELPDGQVIEIGKELFRCTEPFFNPSLFGVEGKAIHHSIRECISTCDPGLQNSLCQNVLLTGGSSMFPGMKERLQMELTSLGLNVQVSKVDDGRYASWVGGSMLASVYTFQDIWMTLEHYDEEGPMAVHRFCPQ</sequence>
<dbReference type="Gene3D" id="3.30.420.40">
    <property type="match status" value="2"/>
</dbReference>
<reference evidence="2" key="1">
    <citation type="submission" date="2021-01" db="EMBL/GenBank/DDBJ databases">
        <authorList>
            <person name="Corre E."/>
            <person name="Pelletier E."/>
            <person name="Niang G."/>
            <person name="Scheremetjew M."/>
            <person name="Finn R."/>
            <person name="Kale V."/>
            <person name="Holt S."/>
            <person name="Cochrane G."/>
            <person name="Meng A."/>
            <person name="Brown T."/>
            <person name="Cohen L."/>
        </authorList>
    </citation>
    <scope>NUCLEOTIDE SEQUENCE</scope>
    <source>
        <strain evidence="2">DIVA3 518/3/11/1/6</strain>
    </source>
</reference>